<dbReference type="GO" id="GO:0006310">
    <property type="term" value="P:DNA recombination"/>
    <property type="evidence" value="ECO:0007669"/>
    <property type="project" value="UniProtKB-KW"/>
</dbReference>
<dbReference type="InterPro" id="IPR013762">
    <property type="entry name" value="Integrase-like_cat_sf"/>
</dbReference>
<dbReference type="OrthoDB" id="9801717at2"/>
<dbReference type="GO" id="GO:0003677">
    <property type="term" value="F:DNA binding"/>
    <property type="evidence" value="ECO:0007669"/>
    <property type="project" value="UniProtKB-UniRule"/>
</dbReference>
<evidence type="ECO:0000313" key="10">
    <source>
        <dbReference type="Proteomes" id="UP000049127"/>
    </source>
</evidence>
<organism evidence="9 10">
    <name type="scientific">Paraclostridium sordellii</name>
    <name type="common">Clostridium sordellii</name>
    <dbReference type="NCBI Taxonomy" id="1505"/>
    <lineage>
        <taxon>Bacteria</taxon>
        <taxon>Bacillati</taxon>
        <taxon>Bacillota</taxon>
        <taxon>Clostridia</taxon>
        <taxon>Peptostreptococcales</taxon>
        <taxon>Peptostreptococcaceae</taxon>
        <taxon>Paraclostridium</taxon>
    </lineage>
</organism>
<protein>
    <submittedName>
        <fullName evidence="9">Integrase site-specific recombinase XerD-like</fullName>
    </submittedName>
</protein>
<dbReference type="Pfam" id="PF02899">
    <property type="entry name" value="Phage_int_SAM_1"/>
    <property type="match status" value="1"/>
</dbReference>
<dbReference type="InterPro" id="IPR010998">
    <property type="entry name" value="Integrase_recombinase_N"/>
</dbReference>
<dbReference type="Proteomes" id="UP000049127">
    <property type="component" value="Unassembled WGS sequence"/>
</dbReference>
<evidence type="ECO:0000256" key="1">
    <source>
        <dbReference type="ARBA" id="ARBA00003283"/>
    </source>
</evidence>
<dbReference type="Gene3D" id="1.10.443.10">
    <property type="entry name" value="Intergrase catalytic core"/>
    <property type="match status" value="1"/>
</dbReference>
<dbReference type="InterPro" id="IPR011010">
    <property type="entry name" value="DNA_brk_join_enz"/>
</dbReference>
<comment type="similarity">
    <text evidence="2">Belongs to the 'phage' integrase family.</text>
</comment>
<comment type="function">
    <text evidence="1">Site-specific tyrosine recombinase, which acts by catalyzing the cutting and rejoining of the recombining DNA molecules.</text>
</comment>
<evidence type="ECO:0000313" key="9">
    <source>
        <dbReference type="EMBL" id="CEQ04651.1"/>
    </source>
</evidence>
<evidence type="ECO:0000256" key="4">
    <source>
        <dbReference type="ARBA" id="ARBA00023125"/>
    </source>
</evidence>
<dbReference type="Gene3D" id="1.10.150.130">
    <property type="match status" value="1"/>
</dbReference>
<dbReference type="AlphaFoldDB" id="A0A0C7QM81"/>
<evidence type="ECO:0000259" key="8">
    <source>
        <dbReference type="PROSITE" id="PS51900"/>
    </source>
</evidence>
<dbReference type="EMBL" id="CEKZ01000014">
    <property type="protein sequence ID" value="CEQ04651.1"/>
    <property type="molecule type" value="Genomic_DNA"/>
</dbReference>
<gene>
    <name evidence="9" type="primary">xerD</name>
    <name evidence="9" type="ORF">R28058_23691</name>
</gene>
<feature type="domain" description="Core-binding (CB)" evidence="8">
    <location>
        <begin position="1"/>
        <end position="83"/>
    </location>
</feature>
<dbReference type="InterPro" id="IPR002104">
    <property type="entry name" value="Integrase_catalytic"/>
</dbReference>
<dbReference type="InterPro" id="IPR050090">
    <property type="entry name" value="Tyrosine_recombinase_XerCD"/>
</dbReference>
<dbReference type="PANTHER" id="PTHR30349">
    <property type="entry name" value="PHAGE INTEGRASE-RELATED"/>
    <property type="match status" value="1"/>
</dbReference>
<dbReference type="SUPFAM" id="SSF56349">
    <property type="entry name" value="DNA breaking-rejoining enzymes"/>
    <property type="match status" value="1"/>
</dbReference>
<dbReference type="PANTHER" id="PTHR30349:SF81">
    <property type="entry name" value="TYROSINE RECOMBINASE XERC"/>
    <property type="match status" value="1"/>
</dbReference>
<dbReference type="RefSeq" id="WP_055342774.1">
    <property type="nucleotide sequence ID" value="NZ_CDNI01000021.1"/>
</dbReference>
<name>A0A0C7QM81_PARSO</name>
<dbReference type="Pfam" id="PF00589">
    <property type="entry name" value="Phage_integrase"/>
    <property type="match status" value="1"/>
</dbReference>
<evidence type="ECO:0000256" key="2">
    <source>
        <dbReference type="ARBA" id="ARBA00008857"/>
    </source>
</evidence>
<dbReference type="PROSITE" id="PS51900">
    <property type="entry name" value="CB"/>
    <property type="match status" value="1"/>
</dbReference>
<dbReference type="GO" id="GO:0015074">
    <property type="term" value="P:DNA integration"/>
    <property type="evidence" value="ECO:0007669"/>
    <property type="project" value="UniProtKB-KW"/>
</dbReference>
<dbReference type="InterPro" id="IPR044068">
    <property type="entry name" value="CB"/>
</dbReference>
<sequence>MQILNEYIRYIQSVRKLTENTVNSYLIDLKKYLTYIKNKNIDLFDSTENDIISYIIELEKTDVSTATISRSISSIKSFYEYLFLNRYTKSNVSKNIKKPKIEKKEIDILSEEEVEALLSFPDLKNIKNIRDKAIFEVLYGTGIKVTELIELDVDDVNLEFGYICCKIGKNPRVIPLTKISSKYIEKYLKESRNEILKTNYEEKALFINSNGSRFTRQGLWKLIKKHANRVNINKNINPTILRNSFAIHLLNKGANIAVVSKILGSTNLSSLQHYLNCMDKNLRQELKEKHPRK</sequence>
<proteinExistence type="inferred from homology"/>
<evidence type="ECO:0000256" key="5">
    <source>
        <dbReference type="ARBA" id="ARBA00023172"/>
    </source>
</evidence>
<keyword evidence="5" id="KW-0233">DNA recombination</keyword>
<dbReference type="InterPro" id="IPR004107">
    <property type="entry name" value="Integrase_SAM-like_N"/>
</dbReference>
<feature type="domain" description="Tyr recombinase" evidence="7">
    <location>
        <begin position="104"/>
        <end position="287"/>
    </location>
</feature>
<accession>A0A0C7QM81</accession>
<evidence type="ECO:0000259" key="7">
    <source>
        <dbReference type="PROSITE" id="PS51898"/>
    </source>
</evidence>
<keyword evidence="4 6" id="KW-0238">DNA-binding</keyword>
<reference evidence="9 10" key="1">
    <citation type="submission" date="2015-01" db="EMBL/GenBank/DDBJ databases">
        <authorList>
            <person name="Aslett A.Martin."/>
            <person name="De Silva Nishadi"/>
        </authorList>
    </citation>
    <scope>NUCLEOTIDE SEQUENCE [LARGE SCALE GENOMIC DNA]</scope>
    <source>
        <strain evidence="9 10">R28058</strain>
    </source>
</reference>
<evidence type="ECO:0000256" key="6">
    <source>
        <dbReference type="PROSITE-ProRule" id="PRU01248"/>
    </source>
</evidence>
<evidence type="ECO:0000256" key="3">
    <source>
        <dbReference type="ARBA" id="ARBA00022908"/>
    </source>
</evidence>
<keyword evidence="3" id="KW-0229">DNA integration</keyword>
<dbReference type="PROSITE" id="PS51898">
    <property type="entry name" value="TYR_RECOMBINASE"/>
    <property type="match status" value="1"/>
</dbReference>